<proteinExistence type="predicted"/>
<evidence type="ECO:0000313" key="1">
    <source>
        <dbReference type="EMBL" id="MEQ2264516.1"/>
    </source>
</evidence>
<sequence>MELGVSYFVSDSYLQVKVTHFTSTVKLRTVSKAMCWIPSQDKTDSAWKLCRDKVTCLRQCCFRRHCRGTRRRKRTDSPNSRRCLSASIIKLTVHVAFIVFTEQIQKCTNGKKAYSTCQTEPSSV</sequence>
<evidence type="ECO:0000313" key="2">
    <source>
        <dbReference type="Proteomes" id="UP001444071"/>
    </source>
</evidence>
<gene>
    <name evidence="1" type="ORF">XENORESO_010957</name>
</gene>
<reference evidence="1 2" key="1">
    <citation type="submission" date="2021-06" db="EMBL/GenBank/DDBJ databases">
        <authorList>
            <person name="Palmer J.M."/>
        </authorList>
    </citation>
    <scope>NUCLEOTIDE SEQUENCE [LARGE SCALE GENOMIC DNA]</scope>
    <source>
        <strain evidence="1 2">XR_2019</strain>
        <tissue evidence="1">Muscle</tissue>
    </source>
</reference>
<keyword evidence="2" id="KW-1185">Reference proteome</keyword>
<accession>A0ABV0W793</accession>
<name>A0ABV0W793_9TELE</name>
<dbReference type="EMBL" id="JAHRIM010030368">
    <property type="protein sequence ID" value="MEQ2264516.1"/>
    <property type="molecule type" value="Genomic_DNA"/>
</dbReference>
<dbReference type="Proteomes" id="UP001444071">
    <property type="component" value="Unassembled WGS sequence"/>
</dbReference>
<protein>
    <submittedName>
        <fullName evidence="1">Uncharacterized protein</fullName>
    </submittedName>
</protein>
<organism evidence="1 2">
    <name type="scientific">Xenotaenia resolanae</name>
    <dbReference type="NCBI Taxonomy" id="208358"/>
    <lineage>
        <taxon>Eukaryota</taxon>
        <taxon>Metazoa</taxon>
        <taxon>Chordata</taxon>
        <taxon>Craniata</taxon>
        <taxon>Vertebrata</taxon>
        <taxon>Euteleostomi</taxon>
        <taxon>Actinopterygii</taxon>
        <taxon>Neopterygii</taxon>
        <taxon>Teleostei</taxon>
        <taxon>Neoteleostei</taxon>
        <taxon>Acanthomorphata</taxon>
        <taxon>Ovalentaria</taxon>
        <taxon>Atherinomorphae</taxon>
        <taxon>Cyprinodontiformes</taxon>
        <taxon>Goodeidae</taxon>
        <taxon>Xenotaenia</taxon>
    </lineage>
</organism>
<comment type="caution">
    <text evidence="1">The sequence shown here is derived from an EMBL/GenBank/DDBJ whole genome shotgun (WGS) entry which is preliminary data.</text>
</comment>